<evidence type="ECO:0000256" key="1">
    <source>
        <dbReference type="ARBA" id="ARBA00004123"/>
    </source>
</evidence>
<evidence type="ECO:0000313" key="5">
    <source>
        <dbReference type="Proteomes" id="UP001497480"/>
    </source>
</evidence>
<sequence>MACRVQKKISMRRKLHILRALANSNSAKRTTIEKSTILYIYKLKVALETVKKDYENLLAIRSKYLNILNHVQENKNVKVKKINTGTFVVSVTCEKRGDKLVAILEAFDEMSLNVEQAKVSCENGFSLEAIVVSKDQTLDVRNVTEALLKAIGKESDQKDSAKA</sequence>
<dbReference type="Pfam" id="PF22754">
    <property type="entry name" value="bHLH-TF_ACT-like_plant"/>
    <property type="match status" value="1"/>
</dbReference>
<dbReference type="GO" id="GO:0043565">
    <property type="term" value="F:sequence-specific DNA binding"/>
    <property type="evidence" value="ECO:0007669"/>
    <property type="project" value="TreeGrafter"/>
</dbReference>
<comment type="subcellular location">
    <subcellularLocation>
        <location evidence="1">Nucleus</location>
    </subcellularLocation>
</comment>
<reference evidence="4 5" key="1">
    <citation type="submission" date="2024-03" db="EMBL/GenBank/DDBJ databases">
        <authorList>
            <person name="Martinez-Hernandez J."/>
        </authorList>
    </citation>
    <scope>NUCLEOTIDE SEQUENCE [LARGE SCALE GENOMIC DNA]</scope>
</reference>
<evidence type="ECO:0000259" key="3">
    <source>
        <dbReference type="PROSITE" id="PS51671"/>
    </source>
</evidence>
<accession>A0AAV1XTM6</accession>
<dbReference type="Proteomes" id="UP001497480">
    <property type="component" value="Unassembled WGS sequence"/>
</dbReference>
<feature type="domain" description="ACT" evidence="3">
    <location>
        <begin position="88"/>
        <end position="163"/>
    </location>
</feature>
<protein>
    <recommendedName>
        <fullName evidence="3">ACT domain-containing protein</fullName>
    </recommendedName>
</protein>
<comment type="caution">
    <text evidence="4">The sequence shown here is derived from an EMBL/GenBank/DDBJ whole genome shotgun (WGS) entry which is preliminary data.</text>
</comment>
<dbReference type="GO" id="GO:0005634">
    <property type="term" value="C:nucleus"/>
    <property type="evidence" value="ECO:0007669"/>
    <property type="project" value="UniProtKB-SubCell"/>
</dbReference>
<keyword evidence="5" id="KW-1185">Reference proteome</keyword>
<name>A0AAV1XTM6_LUPLU</name>
<dbReference type="GO" id="GO:0003700">
    <property type="term" value="F:DNA-binding transcription factor activity"/>
    <property type="evidence" value="ECO:0007669"/>
    <property type="project" value="TreeGrafter"/>
</dbReference>
<keyword evidence="2" id="KW-0539">Nucleus</keyword>
<dbReference type="EMBL" id="CAXHTB010000018">
    <property type="protein sequence ID" value="CAL0325011.1"/>
    <property type="molecule type" value="Genomic_DNA"/>
</dbReference>
<dbReference type="InterPro" id="IPR054502">
    <property type="entry name" value="bHLH-TF_ACT-like_plant"/>
</dbReference>
<evidence type="ECO:0000256" key="2">
    <source>
        <dbReference type="ARBA" id="ARBA00023242"/>
    </source>
</evidence>
<evidence type="ECO:0000313" key="4">
    <source>
        <dbReference type="EMBL" id="CAL0325011.1"/>
    </source>
</evidence>
<organism evidence="4 5">
    <name type="scientific">Lupinus luteus</name>
    <name type="common">European yellow lupine</name>
    <dbReference type="NCBI Taxonomy" id="3873"/>
    <lineage>
        <taxon>Eukaryota</taxon>
        <taxon>Viridiplantae</taxon>
        <taxon>Streptophyta</taxon>
        <taxon>Embryophyta</taxon>
        <taxon>Tracheophyta</taxon>
        <taxon>Spermatophyta</taxon>
        <taxon>Magnoliopsida</taxon>
        <taxon>eudicotyledons</taxon>
        <taxon>Gunneridae</taxon>
        <taxon>Pentapetalae</taxon>
        <taxon>rosids</taxon>
        <taxon>fabids</taxon>
        <taxon>Fabales</taxon>
        <taxon>Fabaceae</taxon>
        <taxon>Papilionoideae</taxon>
        <taxon>50 kb inversion clade</taxon>
        <taxon>genistoids sensu lato</taxon>
        <taxon>core genistoids</taxon>
        <taxon>Genisteae</taxon>
        <taxon>Lupinus</taxon>
    </lineage>
</organism>
<dbReference type="PROSITE" id="PS51671">
    <property type="entry name" value="ACT"/>
    <property type="match status" value="1"/>
</dbReference>
<gene>
    <name evidence="4" type="ORF">LLUT_LOCUS26071</name>
</gene>
<dbReference type="AlphaFoldDB" id="A0AAV1XTM6"/>
<dbReference type="InterPro" id="IPR002912">
    <property type="entry name" value="ACT_dom"/>
</dbReference>
<dbReference type="InterPro" id="IPR051358">
    <property type="entry name" value="TF_AMS/ICE1/BHLH6-like"/>
</dbReference>
<dbReference type="PANTHER" id="PTHR31945">
    <property type="entry name" value="TRANSCRIPTION FACTOR SCREAM2-RELATED"/>
    <property type="match status" value="1"/>
</dbReference>
<dbReference type="PANTHER" id="PTHR31945:SF27">
    <property type="entry name" value="TRANSCRIPTION FACTOR BHLH35-LIKE PROTEIN"/>
    <property type="match status" value="1"/>
</dbReference>
<proteinExistence type="predicted"/>